<comment type="caution">
    <text evidence="11">The sequence shown here is derived from an EMBL/GenBank/DDBJ whole genome shotgun (WGS) entry which is preliminary data.</text>
</comment>
<dbReference type="InterPro" id="IPR001330">
    <property type="entry name" value="Prenyltrans"/>
</dbReference>
<evidence type="ECO:0000256" key="5">
    <source>
        <dbReference type="ARBA" id="ARBA00022723"/>
    </source>
</evidence>
<dbReference type="OrthoDB" id="7006116at2"/>
<evidence type="ECO:0000256" key="4">
    <source>
        <dbReference type="ARBA" id="ARBA00022679"/>
    </source>
</evidence>
<dbReference type="PANTHER" id="PTHR11774:SF11">
    <property type="entry name" value="GERANYLGERANYL TRANSFERASE TYPE-2 SUBUNIT BETA"/>
    <property type="match status" value="1"/>
</dbReference>
<dbReference type="Gene3D" id="1.50.10.20">
    <property type="match status" value="3"/>
</dbReference>
<keyword evidence="3" id="KW-0637">Prenyltransferase</keyword>
<dbReference type="GO" id="GO:0008318">
    <property type="term" value="F:protein prenyltransferase activity"/>
    <property type="evidence" value="ECO:0007669"/>
    <property type="project" value="InterPro"/>
</dbReference>
<evidence type="ECO:0000256" key="7">
    <source>
        <dbReference type="ARBA" id="ARBA00022833"/>
    </source>
</evidence>
<keyword evidence="7" id="KW-0862">Zinc</keyword>
<gene>
    <name evidence="11" type="ORF">BLA60_27715</name>
</gene>
<keyword evidence="12" id="KW-1185">Reference proteome</keyword>
<dbReference type="InterPro" id="IPR008930">
    <property type="entry name" value="Terpenoid_cyclase/PrenylTrfase"/>
</dbReference>
<proteinExistence type="inferred from homology"/>
<reference evidence="11 12" key="1">
    <citation type="submission" date="2016-12" db="EMBL/GenBank/DDBJ databases">
        <title>The draft genome sequence of Actinophytocola xinjiangensis.</title>
        <authorList>
            <person name="Wang W."/>
            <person name="Yuan L."/>
        </authorList>
    </citation>
    <scope>NUCLEOTIDE SEQUENCE [LARGE SCALE GENOMIC DNA]</scope>
    <source>
        <strain evidence="11 12">CGMCC 4.4663</strain>
    </source>
</reference>
<dbReference type="InterPro" id="IPR045089">
    <property type="entry name" value="PGGT1B-like"/>
</dbReference>
<keyword evidence="5" id="KW-0479">Metal-binding</keyword>
<evidence type="ECO:0000256" key="1">
    <source>
        <dbReference type="ARBA" id="ARBA00001947"/>
    </source>
</evidence>
<evidence type="ECO:0000256" key="2">
    <source>
        <dbReference type="ARBA" id="ARBA00010497"/>
    </source>
</evidence>
<organism evidence="11 12">
    <name type="scientific">Actinophytocola xinjiangensis</name>
    <dbReference type="NCBI Taxonomy" id="485602"/>
    <lineage>
        <taxon>Bacteria</taxon>
        <taxon>Bacillati</taxon>
        <taxon>Actinomycetota</taxon>
        <taxon>Actinomycetes</taxon>
        <taxon>Pseudonocardiales</taxon>
        <taxon>Pseudonocardiaceae</taxon>
    </lineage>
</organism>
<dbReference type="AlphaFoldDB" id="A0A7Z0WHM5"/>
<dbReference type="CDD" id="cd00688">
    <property type="entry name" value="ISOPREN_C2_like"/>
    <property type="match status" value="2"/>
</dbReference>
<feature type="domain" description="Prenyltransferase alpha-alpha toroid" evidence="10">
    <location>
        <begin position="65"/>
        <end position="249"/>
    </location>
</feature>
<evidence type="ECO:0000256" key="8">
    <source>
        <dbReference type="ARBA" id="ARBA00030816"/>
    </source>
</evidence>
<evidence type="ECO:0000259" key="10">
    <source>
        <dbReference type="Pfam" id="PF00432"/>
    </source>
</evidence>
<evidence type="ECO:0000313" key="12">
    <source>
        <dbReference type="Proteomes" id="UP000185696"/>
    </source>
</evidence>
<comment type="cofactor">
    <cofactor evidence="1">
        <name>Zn(2+)</name>
        <dbReference type="ChEBI" id="CHEBI:29105"/>
    </cofactor>
</comment>
<dbReference type="SUPFAM" id="SSF48239">
    <property type="entry name" value="Terpenoid cyclases/Protein prenyltransferases"/>
    <property type="match status" value="3"/>
</dbReference>
<evidence type="ECO:0000256" key="9">
    <source>
        <dbReference type="ARBA" id="ARBA00032766"/>
    </source>
</evidence>
<name>A0A7Z0WHM5_9PSEU</name>
<dbReference type="Pfam" id="PF00432">
    <property type="entry name" value="Prenyltrans"/>
    <property type="match status" value="2"/>
</dbReference>
<dbReference type="Proteomes" id="UP000185696">
    <property type="component" value="Unassembled WGS sequence"/>
</dbReference>
<keyword evidence="6" id="KW-0677">Repeat</keyword>
<evidence type="ECO:0000313" key="11">
    <source>
        <dbReference type="EMBL" id="OLF07361.1"/>
    </source>
</evidence>
<keyword evidence="4 11" id="KW-0808">Transferase</keyword>
<evidence type="ECO:0000256" key="3">
    <source>
        <dbReference type="ARBA" id="ARBA00022602"/>
    </source>
</evidence>
<feature type="domain" description="Prenyltransferase alpha-alpha toroid" evidence="10">
    <location>
        <begin position="328"/>
        <end position="441"/>
    </location>
</feature>
<dbReference type="GO" id="GO:0046872">
    <property type="term" value="F:metal ion binding"/>
    <property type="evidence" value="ECO:0007669"/>
    <property type="project" value="UniProtKB-KW"/>
</dbReference>
<accession>A0A7Z0WHM5</accession>
<evidence type="ECO:0000256" key="6">
    <source>
        <dbReference type="ARBA" id="ARBA00022737"/>
    </source>
</evidence>
<sequence length="558" mass="59011">MVRTEAFPSVAITGTADLWCTYAAIRTLTWLGRLDDAPGRADSADYLRARRNADGGYAWSRGMPSDAWATFYCAASLAALGETLPDSDRTAAWVRGTWSDSSAGAAYAMMPGQAPDVWATHFSTRTAIELCGDDVPDRDRLLAWLAALQTADGGLSWSPEHGDADVRACYYGVAAWRALNTELPWDVPALVAWLRRQQVAGGGFRFGPDAQVPCLWATYRAVGALAMLGAAPAGDCVTWILGRLGDGGFTRWDGYPVADVWAAFSAVGALRDLGGVPHDVADAVVAALAGMACPGGGYTYREPELAADALRVAAGALSSAPDDPGLPRMRRWLEACQLPNEGGLMYMPGRGAEIRCTLWALAAGAFPDDGPSRQAIRDWLARLQNPDGGFGYWHGRGSDLVSTASAVEIARLLDGTVDTGRLAAFVRRCATDDGHGNVPGAPATLRAGLHAARVLGGPTPRVVAELLARHRVRGGGWANQGNRLPDLLSTYEAVATADRFGIPVEGVDAFLARTATPAGASWSPLDPGDSDPLAGCLHRLLRKRFVDPSCELPALTLS</sequence>
<dbReference type="EMBL" id="MSIF01000016">
    <property type="protein sequence ID" value="OLF07361.1"/>
    <property type="molecule type" value="Genomic_DNA"/>
</dbReference>
<protein>
    <recommendedName>
        <fullName evidence="8">Geranylgeranyl transferase type II subunit beta</fullName>
    </recommendedName>
    <alternativeName>
        <fullName evidence="9">Type II protein geranyl-geranyltransferase subunit beta</fullName>
    </alternativeName>
</protein>
<comment type="similarity">
    <text evidence="2">Belongs to the protein prenyltransferase subunit beta family.</text>
</comment>
<dbReference type="PANTHER" id="PTHR11774">
    <property type="entry name" value="GERANYLGERANYL TRANSFERASE TYPE BETA SUBUNIT"/>
    <property type="match status" value="1"/>
</dbReference>